<evidence type="ECO:0000259" key="4">
    <source>
        <dbReference type="Pfam" id="PF08797"/>
    </source>
</evidence>
<dbReference type="GO" id="GO:0008270">
    <property type="term" value="F:zinc ion binding"/>
    <property type="evidence" value="ECO:0007669"/>
    <property type="project" value="InterPro"/>
</dbReference>
<feature type="domain" description="HIRAN" evidence="4">
    <location>
        <begin position="9"/>
        <end position="88"/>
    </location>
</feature>
<protein>
    <submittedName>
        <fullName evidence="5">HIRAN domain-containing protein</fullName>
    </submittedName>
</protein>
<feature type="region of interest" description="Disordered" evidence="3">
    <location>
        <begin position="708"/>
        <end position="735"/>
    </location>
</feature>
<evidence type="ECO:0000256" key="1">
    <source>
        <dbReference type="ARBA" id="ARBA00022723"/>
    </source>
</evidence>
<evidence type="ECO:0000313" key="6">
    <source>
        <dbReference type="Proteomes" id="UP001213042"/>
    </source>
</evidence>
<dbReference type="GO" id="GO:0016818">
    <property type="term" value="F:hydrolase activity, acting on acid anhydrides, in phosphorus-containing anhydrides"/>
    <property type="evidence" value="ECO:0007669"/>
    <property type="project" value="InterPro"/>
</dbReference>
<evidence type="ECO:0000256" key="2">
    <source>
        <dbReference type="ARBA" id="ARBA00022801"/>
    </source>
</evidence>
<dbReference type="Proteomes" id="UP001213042">
    <property type="component" value="Unassembled WGS sequence"/>
</dbReference>
<gene>
    <name evidence="5" type="ORF">PNW00_07165</name>
</gene>
<keyword evidence="2" id="KW-0378">Hydrolase</keyword>
<accession>A0AAW6EKB0</accession>
<dbReference type="RefSeq" id="WP_195221157.1">
    <property type="nucleotide sequence ID" value="NZ_JAQMLU010000010.1"/>
</dbReference>
<name>A0AAW6EKB0_9FIRM</name>
<dbReference type="AlphaFoldDB" id="A0AAW6EKB0"/>
<proteinExistence type="predicted"/>
<keyword evidence="1" id="KW-0479">Metal-binding</keyword>
<organism evidence="5 6">
    <name type="scientific">Ruminococcus bicirculans</name>
    <name type="common">ex Wegman et al. 2014</name>
    <dbReference type="NCBI Taxonomy" id="1160721"/>
    <lineage>
        <taxon>Bacteria</taxon>
        <taxon>Bacillati</taxon>
        <taxon>Bacillota</taxon>
        <taxon>Clostridia</taxon>
        <taxon>Eubacteriales</taxon>
        <taxon>Oscillospiraceae</taxon>
        <taxon>Ruminococcus</taxon>
    </lineage>
</organism>
<dbReference type="EMBL" id="JAQMLU010000010">
    <property type="protein sequence ID" value="MDB8750224.1"/>
    <property type="molecule type" value="Genomic_DNA"/>
</dbReference>
<evidence type="ECO:0000313" key="5">
    <source>
        <dbReference type="EMBL" id="MDB8750224.1"/>
    </source>
</evidence>
<dbReference type="Gene3D" id="3.30.70.2330">
    <property type="match status" value="1"/>
</dbReference>
<reference evidence="5" key="1">
    <citation type="submission" date="2023-01" db="EMBL/GenBank/DDBJ databases">
        <title>Human gut microbiome strain richness.</title>
        <authorList>
            <person name="Chen-Liaw A."/>
        </authorList>
    </citation>
    <scope>NUCLEOTIDE SEQUENCE</scope>
    <source>
        <strain evidence="5">D43st1_D9_D43t1_170807</strain>
    </source>
</reference>
<comment type="caution">
    <text evidence="5">The sequence shown here is derived from an EMBL/GenBank/DDBJ whole genome shotgun (WGS) entry which is preliminary data.</text>
</comment>
<dbReference type="InterPro" id="IPR014905">
    <property type="entry name" value="HIRAN"/>
</dbReference>
<dbReference type="Pfam" id="PF08797">
    <property type="entry name" value="HIRAN"/>
    <property type="match status" value="1"/>
</dbReference>
<evidence type="ECO:0000256" key="3">
    <source>
        <dbReference type="SAM" id="MobiDB-lite"/>
    </source>
</evidence>
<sequence length="940" mass="106964">MEIQPEAIIEIVGTQYNNRAINHKDLMLSQKLVMKHQLDNPHDPNAVVITTNTAKELGLLPKGYASLYAPAIDSQKYSFIVEVIKTEYDPERPILIVKITAEHIVRNEQEVENSILKYIQNIANGHAQEKNEYIKFIYSKTVDFNELVICLNKARLYQKLYSLLTDLNKNNIIECPQAAYTPSSRDKLLKVTYDLKTDIGDILKQIQKEYNESLDIDDDDEYIRIQSEIRERRKKFRAYSDFFISCYEVIDKFAYSELTNTNAVADVQENELSDTVIVSDNTTKTSDISKNEAVKESSVFTEQEFLTWLMTDSKVSELTARQFISDIHSIEKLYQTLFGDRKKLLGTSSAENAKVMIESLIVREEYIDANDRRHNNFNIALNMFAKFADITVESLKSSIENKDTKLSEHTEKYIVKTVDFNDPNSCTYCKPCAFRINKQSFSAGSWLDLYKKYLILLHTNSNYTKQLNNLIGRSLYGNSIDFADKNHKHELRRALEVSYDFYAEGNLSAADIIRHIKCLMDICSISYDRMVIEYITNDKTGDVTVKNGISSNHEQAEVLTASKQTSAENPIDIPMENDNIQNGNDISGTNGNETDTSDFIEFVPDTTKKFVLKNAVIEILSSDATDIAEYKNHKNGINTKSFRDILKKYYDKNVNLFELSRLLMLDKTFKPAGKGYYVLNPEQLSQGKTASETKIVTATNENVVQKSTDKVKDNSPVMLDDEPPEDKAENSESNISTDTILELMKENCDKPQYEDGFGTYEIKTLLANKGIVDISEDTIESLMSECPKLKEIEDGYYVLTDSENDTVDNKPDSLLTQETPLTAAESPVPQESIPTANGHIVLDINGKTTEAYDYSDALKKVCEFAINHEPFKMARIAGQGIQLRDQNVFYRKAVPVYGYNRLSNDLQVMNIDNTAELQTITNEIKDYCQLDDDVVKIISK</sequence>
<dbReference type="GO" id="GO:0003676">
    <property type="term" value="F:nucleic acid binding"/>
    <property type="evidence" value="ECO:0007669"/>
    <property type="project" value="InterPro"/>
</dbReference>